<protein>
    <submittedName>
        <fullName evidence="1">Uncharacterized protein</fullName>
    </submittedName>
</protein>
<dbReference type="Proteomes" id="UP000233551">
    <property type="component" value="Unassembled WGS sequence"/>
</dbReference>
<sequence length="72" mass="7715">MKLQFVLGENGMVAVFTDDAPVACEHYRRELVSPLKRLLAGNAPVSLLGLLLARRLLVAPPDAGPAGMVVLY</sequence>
<reference evidence="1 2" key="1">
    <citation type="submission" date="2017-11" db="EMBL/GenBank/DDBJ databases">
        <title>De-novo sequencing of pomegranate (Punica granatum L.) genome.</title>
        <authorList>
            <person name="Akparov Z."/>
            <person name="Amiraslanov A."/>
            <person name="Hajiyeva S."/>
            <person name="Abbasov M."/>
            <person name="Kaur K."/>
            <person name="Hamwieh A."/>
            <person name="Solovyev V."/>
            <person name="Salamov A."/>
            <person name="Braich B."/>
            <person name="Kosarev P."/>
            <person name="Mahmoud A."/>
            <person name="Hajiyev E."/>
            <person name="Babayeva S."/>
            <person name="Izzatullayeva V."/>
            <person name="Mammadov A."/>
            <person name="Mammadov A."/>
            <person name="Sharifova S."/>
            <person name="Ojaghi J."/>
            <person name="Eynullazada K."/>
            <person name="Bayramov B."/>
            <person name="Abdulazimova A."/>
            <person name="Shahmuradov I."/>
        </authorList>
    </citation>
    <scope>NUCLEOTIDE SEQUENCE [LARGE SCALE GENOMIC DNA]</scope>
    <source>
        <strain evidence="2">cv. AG2017</strain>
        <tissue evidence="1">Leaf</tissue>
    </source>
</reference>
<dbReference type="EMBL" id="PGOL01005940">
    <property type="protein sequence ID" value="PKI34404.1"/>
    <property type="molecule type" value="Genomic_DNA"/>
</dbReference>
<proteinExistence type="predicted"/>
<dbReference type="AlphaFoldDB" id="A0A2I0HRR8"/>
<name>A0A2I0HRR8_PUNGR</name>
<gene>
    <name evidence="1" type="ORF">CRG98_045205</name>
</gene>
<keyword evidence="2" id="KW-1185">Reference proteome</keyword>
<evidence type="ECO:0000313" key="1">
    <source>
        <dbReference type="EMBL" id="PKI34404.1"/>
    </source>
</evidence>
<accession>A0A2I0HRR8</accession>
<evidence type="ECO:0000313" key="2">
    <source>
        <dbReference type="Proteomes" id="UP000233551"/>
    </source>
</evidence>
<comment type="caution">
    <text evidence="1">The sequence shown here is derived from an EMBL/GenBank/DDBJ whole genome shotgun (WGS) entry which is preliminary data.</text>
</comment>
<organism evidence="1 2">
    <name type="scientific">Punica granatum</name>
    <name type="common">Pomegranate</name>
    <dbReference type="NCBI Taxonomy" id="22663"/>
    <lineage>
        <taxon>Eukaryota</taxon>
        <taxon>Viridiplantae</taxon>
        <taxon>Streptophyta</taxon>
        <taxon>Embryophyta</taxon>
        <taxon>Tracheophyta</taxon>
        <taxon>Spermatophyta</taxon>
        <taxon>Magnoliopsida</taxon>
        <taxon>eudicotyledons</taxon>
        <taxon>Gunneridae</taxon>
        <taxon>Pentapetalae</taxon>
        <taxon>rosids</taxon>
        <taxon>malvids</taxon>
        <taxon>Myrtales</taxon>
        <taxon>Lythraceae</taxon>
        <taxon>Punica</taxon>
    </lineage>
</organism>